<proteinExistence type="predicted"/>
<accession>A0A382THQ6</accession>
<protein>
    <submittedName>
        <fullName evidence="1">Uncharacterized protein</fullName>
    </submittedName>
</protein>
<dbReference type="EMBL" id="UINC01136282">
    <property type="protein sequence ID" value="SVD20961.1"/>
    <property type="molecule type" value="Genomic_DNA"/>
</dbReference>
<gene>
    <name evidence="1" type="ORF">METZ01_LOCUS373815</name>
</gene>
<sequence>RLFGFFVAILSHHLPEYIYYAEFVFRPTQSPDLGDDT</sequence>
<evidence type="ECO:0000313" key="1">
    <source>
        <dbReference type="EMBL" id="SVD20961.1"/>
    </source>
</evidence>
<feature type="non-terminal residue" evidence="1">
    <location>
        <position position="1"/>
    </location>
</feature>
<name>A0A382THQ6_9ZZZZ</name>
<organism evidence="1">
    <name type="scientific">marine metagenome</name>
    <dbReference type="NCBI Taxonomy" id="408172"/>
    <lineage>
        <taxon>unclassified sequences</taxon>
        <taxon>metagenomes</taxon>
        <taxon>ecological metagenomes</taxon>
    </lineage>
</organism>
<reference evidence="1" key="1">
    <citation type="submission" date="2018-05" db="EMBL/GenBank/DDBJ databases">
        <authorList>
            <person name="Lanie J.A."/>
            <person name="Ng W.-L."/>
            <person name="Kazmierczak K.M."/>
            <person name="Andrzejewski T.M."/>
            <person name="Davidsen T.M."/>
            <person name="Wayne K.J."/>
            <person name="Tettelin H."/>
            <person name="Glass J.I."/>
            <person name="Rusch D."/>
            <person name="Podicherti R."/>
            <person name="Tsui H.-C.T."/>
            <person name="Winkler M.E."/>
        </authorList>
    </citation>
    <scope>NUCLEOTIDE SEQUENCE</scope>
</reference>
<dbReference type="AlphaFoldDB" id="A0A382THQ6"/>